<protein>
    <submittedName>
        <fullName evidence="3">MerR family transcriptional regulator</fullName>
    </submittedName>
</protein>
<evidence type="ECO:0000313" key="3">
    <source>
        <dbReference type="EMBL" id="KAB2335937.1"/>
    </source>
</evidence>
<organism evidence="3 4">
    <name type="scientific">Bacillus mesophilum</name>
    <dbReference type="NCBI Taxonomy" id="1071718"/>
    <lineage>
        <taxon>Bacteria</taxon>
        <taxon>Bacillati</taxon>
        <taxon>Bacillota</taxon>
        <taxon>Bacilli</taxon>
        <taxon>Bacillales</taxon>
        <taxon>Bacillaceae</taxon>
        <taxon>Bacillus</taxon>
    </lineage>
</organism>
<dbReference type="PROSITE" id="PS50937">
    <property type="entry name" value="HTH_MERR_2"/>
    <property type="match status" value="1"/>
</dbReference>
<dbReference type="GO" id="GO:0003700">
    <property type="term" value="F:DNA-binding transcription factor activity"/>
    <property type="evidence" value="ECO:0007669"/>
    <property type="project" value="InterPro"/>
</dbReference>
<dbReference type="SMART" id="SM00422">
    <property type="entry name" value="HTH_MERR"/>
    <property type="match status" value="1"/>
</dbReference>
<keyword evidence="1" id="KW-0238">DNA-binding</keyword>
<name>A0A7V7RQX8_9BACI</name>
<comment type="caution">
    <text evidence="3">The sequence shown here is derived from an EMBL/GenBank/DDBJ whole genome shotgun (WGS) entry which is preliminary data.</text>
</comment>
<dbReference type="Proteomes" id="UP000441354">
    <property type="component" value="Unassembled WGS sequence"/>
</dbReference>
<accession>A0A7V7RQX8</accession>
<evidence type="ECO:0000256" key="1">
    <source>
        <dbReference type="ARBA" id="ARBA00023125"/>
    </source>
</evidence>
<feature type="domain" description="HTH merR-type" evidence="2">
    <location>
        <begin position="1"/>
        <end position="68"/>
    </location>
</feature>
<dbReference type="EMBL" id="WBOT01000001">
    <property type="protein sequence ID" value="KAB2335937.1"/>
    <property type="molecule type" value="Genomic_DNA"/>
</dbReference>
<dbReference type="Pfam" id="PF13411">
    <property type="entry name" value="MerR_1"/>
    <property type="match status" value="1"/>
</dbReference>
<dbReference type="InterPro" id="IPR000551">
    <property type="entry name" value="MerR-type_HTH_dom"/>
</dbReference>
<gene>
    <name evidence="3" type="ORF">F7732_03885</name>
</gene>
<reference evidence="3 4" key="1">
    <citation type="journal article" date="2014" name="Arch. Microbiol.">
        <title>Bacillus mesophilum sp. nov., strain IITR-54T, a novel 4-chlorobiphenyl dechlorinating bacterium.</title>
        <authorList>
            <person name="Manickam N."/>
            <person name="Singh N.K."/>
            <person name="Bajaj A."/>
            <person name="Kumar R.M."/>
            <person name="Kaur G."/>
            <person name="Kaur N."/>
            <person name="Bala M."/>
            <person name="Kumar A."/>
            <person name="Mayilraj S."/>
        </authorList>
    </citation>
    <scope>NUCLEOTIDE SEQUENCE [LARGE SCALE GENOMIC DNA]</scope>
    <source>
        <strain evidence="3 4">IITR-54</strain>
    </source>
</reference>
<sequence length="127" mass="14903">MRIGQVAKLSGLTTRTIDYYTQNNLLPVERSSSNYRLYPEEALVTLEKIKKLKKEQMSLDEIKKHIQSDQQTNLIIKEVEDKISSLNEKIHLLEESLDQLPDKEREQVCLNLQEQMKRTLKKLSAIY</sequence>
<dbReference type="PANTHER" id="PTHR30204">
    <property type="entry name" value="REDOX-CYCLING DRUG-SENSING TRANSCRIPTIONAL ACTIVATOR SOXR"/>
    <property type="match status" value="1"/>
</dbReference>
<keyword evidence="4" id="KW-1185">Reference proteome</keyword>
<dbReference type="GO" id="GO:0003677">
    <property type="term" value="F:DNA binding"/>
    <property type="evidence" value="ECO:0007669"/>
    <property type="project" value="UniProtKB-KW"/>
</dbReference>
<dbReference type="AlphaFoldDB" id="A0A7V7RQX8"/>
<evidence type="ECO:0000259" key="2">
    <source>
        <dbReference type="PROSITE" id="PS50937"/>
    </source>
</evidence>
<proteinExistence type="predicted"/>
<evidence type="ECO:0000313" key="4">
    <source>
        <dbReference type="Proteomes" id="UP000441354"/>
    </source>
</evidence>
<dbReference type="SUPFAM" id="SSF46955">
    <property type="entry name" value="Putative DNA-binding domain"/>
    <property type="match status" value="1"/>
</dbReference>
<dbReference type="OrthoDB" id="166060at2"/>
<dbReference type="InterPro" id="IPR009061">
    <property type="entry name" value="DNA-bd_dom_put_sf"/>
</dbReference>
<dbReference type="PANTHER" id="PTHR30204:SF95">
    <property type="entry name" value="HTH-TYPE TRANSCRIPTIONAL REGULATOR CUER"/>
    <property type="match status" value="1"/>
</dbReference>
<dbReference type="Gene3D" id="1.10.1660.10">
    <property type="match status" value="1"/>
</dbReference>
<dbReference type="InterPro" id="IPR047057">
    <property type="entry name" value="MerR_fam"/>
</dbReference>